<evidence type="ECO:0000256" key="2">
    <source>
        <dbReference type="ARBA" id="ARBA00023163"/>
    </source>
</evidence>
<dbReference type="EMBL" id="CABFOC020000040">
    <property type="protein sequence ID" value="CAH0051449.1"/>
    <property type="molecule type" value="Genomic_DNA"/>
</dbReference>
<dbReference type="Proteomes" id="UP000775872">
    <property type="component" value="Unassembled WGS sequence"/>
</dbReference>
<feature type="region of interest" description="Disordered" evidence="4">
    <location>
        <begin position="88"/>
        <end position="143"/>
    </location>
</feature>
<comment type="caution">
    <text evidence="5">The sequence shown here is derived from an EMBL/GenBank/DDBJ whole genome shotgun (WGS) entry which is preliminary data.</text>
</comment>
<feature type="compositionally biased region" description="Low complexity" evidence="4">
    <location>
        <begin position="100"/>
        <end position="117"/>
    </location>
</feature>
<dbReference type="OrthoDB" id="5392779at2759"/>
<organism evidence="5 6">
    <name type="scientific">Clonostachys solani</name>
    <dbReference type="NCBI Taxonomy" id="160281"/>
    <lineage>
        <taxon>Eukaryota</taxon>
        <taxon>Fungi</taxon>
        <taxon>Dikarya</taxon>
        <taxon>Ascomycota</taxon>
        <taxon>Pezizomycotina</taxon>
        <taxon>Sordariomycetes</taxon>
        <taxon>Hypocreomycetidae</taxon>
        <taxon>Hypocreales</taxon>
        <taxon>Bionectriaceae</taxon>
        <taxon>Clonostachys</taxon>
    </lineage>
</organism>
<keyword evidence="2" id="KW-0804">Transcription</keyword>
<evidence type="ECO:0000313" key="5">
    <source>
        <dbReference type="EMBL" id="CAH0051449.1"/>
    </source>
</evidence>
<protein>
    <recommendedName>
        <fullName evidence="7">Transcription factor domain-containing protein</fullName>
    </recommendedName>
</protein>
<reference evidence="5" key="1">
    <citation type="submission" date="2021-10" db="EMBL/GenBank/DDBJ databases">
        <authorList>
            <person name="Piombo E."/>
        </authorList>
    </citation>
    <scope>NUCLEOTIDE SEQUENCE</scope>
</reference>
<dbReference type="PANTHER" id="PTHR47840">
    <property type="entry name" value="ZN(II)2CYS6 TRANSCRIPTION FACTOR (EUROFUNG)-RELATED"/>
    <property type="match status" value="1"/>
</dbReference>
<keyword evidence="1" id="KW-0805">Transcription regulation</keyword>
<dbReference type="CDD" id="cd12148">
    <property type="entry name" value="fungal_TF_MHR"/>
    <property type="match status" value="1"/>
</dbReference>
<keyword evidence="3" id="KW-0539">Nucleus</keyword>
<keyword evidence="6" id="KW-1185">Reference proteome</keyword>
<sequence length="640" mass="70801">MPGASVCFNCKSRRTPCVSQSGDGARLQSRRRLESDSPRNSSSEAPTSMPSYRFSSASTQGQDSGAPQASEVLENSVTDQRAPFLAVLGPSGLSKSPTTDDASASSRSRLARDSSMSHSSTGDRRPSRVSSRLPEPLSSGQGESICETLRAGLPSYDSIMAVALAHKGWWVRIHRAVRGMYDDTIESFPDFVRRVYTSDRPSELGKMAIAFAFTSDLDGFSIYNLVDRLVVSDMAYMSTVEGLESLILLAILYADEGQPRRSWMIYRRGVVVAQLTDLYQAGLRSTVKRRLWLSLYQADRMMSMFLGLPYGFVDMHHQQILEAKPENDYLDSTMIIRCATIAGKVVDRNHSRTKASIAKTLELDEEMSELATSFPETWWELPDRVQADGHDFDEIHIQLHQQLFFFHLRLYIYLPFLSGSEGNSVHGSIVRVASMEAARQLLRRYLSLHSDAEALSPSECKLVHFMAFTGAIVLLLGCSRSSGPRVPSDGDDIEAVLSLIRCLQRQENQDNCPIASQCRKTLTVLLSRSSTDEEVRIPFFGTVVRKGDQTVEQATEANQGFMTNLNTGDSHALPAGQPSSSTTGTNSTPATEDLTLPSSAYSEAPWGVEHMPELGFLSYLEDVSADFDTGWEFIMDLDSF</sequence>
<evidence type="ECO:0000256" key="1">
    <source>
        <dbReference type="ARBA" id="ARBA00023015"/>
    </source>
</evidence>
<feature type="region of interest" description="Disordered" evidence="4">
    <location>
        <begin position="15"/>
        <end position="74"/>
    </location>
</feature>
<gene>
    <name evidence="5" type="ORF">CSOL1703_00014772</name>
</gene>
<dbReference type="PANTHER" id="PTHR47840:SF1">
    <property type="entry name" value="ZN(II)2CYS6 TRANSCRIPTION FACTOR (EUROFUNG)"/>
    <property type="match status" value="1"/>
</dbReference>
<accession>A0A9N9Z9V6</accession>
<name>A0A9N9Z9V6_9HYPO</name>
<feature type="compositionally biased region" description="Polar residues" evidence="4">
    <location>
        <begin position="38"/>
        <end position="74"/>
    </location>
</feature>
<feature type="compositionally biased region" description="Low complexity" evidence="4">
    <location>
        <begin position="579"/>
        <end position="588"/>
    </location>
</feature>
<dbReference type="AlphaFoldDB" id="A0A9N9Z9V6"/>
<proteinExistence type="predicted"/>
<feature type="region of interest" description="Disordered" evidence="4">
    <location>
        <begin position="564"/>
        <end position="597"/>
    </location>
</feature>
<evidence type="ECO:0000313" key="6">
    <source>
        <dbReference type="Proteomes" id="UP000775872"/>
    </source>
</evidence>
<evidence type="ECO:0000256" key="3">
    <source>
        <dbReference type="ARBA" id="ARBA00023242"/>
    </source>
</evidence>
<evidence type="ECO:0000256" key="4">
    <source>
        <dbReference type="SAM" id="MobiDB-lite"/>
    </source>
</evidence>
<evidence type="ECO:0008006" key="7">
    <source>
        <dbReference type="Google" id="ProtNLM"/>
    </source>
</evidence>